<evidence type="ECO:0000313" key="3">
    <source>
        <dbReference type="EMBL" id="SET98826.1"/>
    </source>
</evidence>
<keyword evidence="1" id="KW-1133">Transmembrane helix</keyword>
<sequence>MPVIGSGGPAASEAAAPALAVRSDELQDVIEKVPSWITRWGIGIILALLLLVLWGSYALKYPDIVVVPLRLTTQNSPKSVNSRVEGKLVKLLVTNRQPVVRGARLAYLESTGNHEQVQHLDAWLGKLDRAAQTQSPAAIRQELAQQAIDYQNLGELQADFQIFDQARLQYQAFAAGEYYQQKQALLRQDLLNLTKQHATLQDQQRLYEQDVTLARQELAAQQQLFAQQVIAPLDFKQQQSRFLNRQLPLKQLETSLISSRKEQSAKRSELLDLQHLTAQQHSIFTQALRSMRSATASWQQKYVLTAPVAGVVFFASFLQERQLITGGQELFFVVPQSQREFCEVQIPQYNLGKVRTGQFVIIKFNSYPFQEFGVVRGQVDYISDISSKDGTFLARILLPKGLITTYNKKIAMRPGMKAKAEIITADMRLLEKLLYNFRKSSER</sequence>
<feature type="transmembrane region" description="Helical" evidence="1">
    <location>
        <begin position="40"/>
        <end position="59"/>
    </location>
</feature>
<dbReference type="PRINTS" id="PR01490">
    <property type="entry name" value="RTXTOXIND"/>
</dbReference>
<dbReference type="STRING" id="82805.SAMN04487998_3415"/>
<organism evidence="3 4">
    <name type="scientific">Hymenobacter actinosclerus</name>
    <dbReference type="NCBI Taxonomy" id="82805"/>
    <lineage>
        <taxon>Bacteria</taxon>
        <taxon>Pseudomonadati</taxon>
        <taxon>Bacteroidota</taxon>
        <taxon>Cytophagia</taxon>
        <taxon>Cytophagales</taxon>
        <taxon>Hymenobacteraceae</taxon>
        <taxon>Hymenobacter</taxon>
    </lineage>
</organism>
<keyword evidence="4" id="KW-1185">Reference proteome</keyword>
<dbReference type="OrthoDB" id="7057889at2"/>
<name>A0A1I0IP50_9BACT</name>
<dbReference type="Proteomes" id="UP000198697">
    <property type="component" value="Unassembled WGS sequence"/>
</dbReference>
<keyword evidence="1" id="KW-0812">Transmembrane</keyword>
<dbReference type="RefSeq" id="WP_092773803.1">
    <property type="nucleotide sequence ID" value="NZ_FOHS01000005.1"/>
</dbReference>
<feature type="domain" description="AprE-like beta-barrel" evidence="2">
    <location>
        <begin position="342"/>
        <end position="424"/>
    </location>
</feature>
<evidence type="ECO:0000313" key="4">
    <source>
        <dbReference type="Proteomes" id="UP000198697"/>
    </source>
</evidence>
<reference evidence="4" key="1">
    <citation type="submission" date="2016-10" db="EMBL/GenBank/DDBJ databases">
        <authorList>
            <person name="Varghese N."/>
            <person name="Submissions S."/>
        </authorList>
    </citation>
    <scope>NUCLEOTIDE SEQUENCE [LARGE SCALE GENOMIC DNA]</scope>
    <source>
        <strain evidence="4">DSM 15310</strain>
    </source>
</reference>
<dbReference type="AlphaFoldDB" id="A0A1I0IP50"/>
<dbReference type="Gene3D" id="2.40.30.170">
    <property type="match status" value="1"/>
</dbReference>
<accession>A0A1I0IP50</accession>
<dbReference type="EMBL" id="FOHS01000005">
    <property type="protein sequence ID" value="SET98826.1"/>
    <property type="molecule type" value="Genomic_DNA"/>
</dbReference>
<gene>
    <name evidence="3" type="ORF">SAMN04487998_3415</name>
</gene>
<dbReference type="InterPro" id="IPR058982">
    <property type="entry name" value="Beta-barrel_AprE"/>
</dbReference>
<proteinExistence type="predicted"/>
<protein>
    <submittedName>
        <fullName evidence="3">HlyD family secretion protein</fullName>
    </submittedName>
</protein>
<dbReference type="InterPro" id="IPR050739">
    <property type="entry name" value="MFP"/>
</dbReference>
<dbReference type="Pfam" id="PF26002">
    <property type="entry name" value="Beta-barrel_AprE"/>
    <property type="match status" value="1"/>
</dbReference>
<evidence type="ECO:0000256" key="1">
    <source>
        <dbReference type="SAM" id="Phobius"/>
    </source>
</evidence>
<dbReference type="PANTHER" id="PTHR30386">
    <property type="entry name" value="MEMBRANE FUSION SUBUNIT OF EMRAB-TOLC MULTIDRUG EFFLUX PUMP"/>
    <property type="match status" value="1"/>
</dbReference>
<keyword evidence="1" id="KW-0472">Membrane</keyword>
<evidence type="ECO:0000259" key="2">
    <source>
        <dbReference type="Pfam" id="PF26002"/>
    </source>
</evidence>
<dbReference type="PANTHER" id="PTHR30386:SF28">
    <property type="entry name" value="EXPORTED PROTEIN"/>
    <property type="match status" value="1"/>
</dbReference>